<feature type="transmembrane region" description="Helical" evidence="7">
    <location>
        <begin position="54"/>
        <end position="74"/>
    </location>
</feature>
<dbReference type="InterPro" id="IPR011014">
    <property type="entry name" value="MscS_channel_TM-2"/>
</dbReference>
<dbReference type="InterPro" id="IPR011066">
    <property type="entry name" value="MscS_channel_C_sf"/>
</dbReference>
<feature type="domain" description="Mechanosensitive ion channel MscS" evidence="8">
    <location>
        <begin position="187"/>
        <end position="256"/>
    </location>
</feature>
<dbReference type="InterPro" id="IPR023408">
    <property type="entry name" value="MscS_beta-dom_sf"/>
</dbReference>
<dbReference type="Gene3D" id="2.30.30.60">
    <property type="match status" value="1"/>
</dbReference>
<keyword evidence="5 7" id="KW-1133">Transmembrane helix</keyword>
<comment type="caution">
    <text evidence="11">The sequence shown here is derived from an EMBL/GenBank/DDBJ whole genome shotgun (WGS) entry which is preliminary data.</text>
</comment>
<feature type="transmembrane region" description="Helical" evidence="7">
    <location>
        <begin position="94"/>
        <end position="113"/>
    </location>
</feature>
<dbReference type="InterPro" id="IPR006685">
    <property type="entry name" value="MscS_channel_2nd"/>
</dbReference>
<dbReference type="SUPFAM" id="SSF50182">
    <property type="entry name" value="Sm-like ribonucleoproteins"/>
    <property type="match status" value="1"/>
</dbReference>
<dbReference type="Gene3D" id="1.10.287.1260">
    <property type="match status" value="1"/>
</dbReference>
<dbReference type="InterPro" id="IPR049142">
    <property type="entry name" value="MS_channel_1st"/>
</dbReference>
<dbReference type="Pfam" id="PF21082">
    <property type="entry name" value="MS_channel_3rd"/>
    <property type="match status" value="1"/>
</dbReference>
<dbReference type="Pfam" id="PF00924">
    <property type="entry name" value="MS_channel_2nd"/>
    <property type="match status" value="1"/>
</dbReference>
<dbReference type="Gene3D" id="3.30.70.100">
    <property type="match status" value="1"/>
</dbReference>
<dbReference type="Proteomes" id="UP000218327">
    <property type="component" value="Unassembled WGS sequence"/>
</dbReference>
<sequence length="372" mass="41371">MEITDYLDIIRDLNWGAKLFVGVTITLLVRFVAMRILNTLAKHLTKTKNAWDDALFEAAKSPLSWFILIIGLLLSIEASGGSVEGGIFSPTNLALVRQLTLIVLIVMFLVRFVNLAEVRLLENLKAGDNSTQTKLDPTTLQALAKLIRLSVFISAVLITLPTIGIEITALLAFGGVGGIAVGFAAQDLLSNFFGGLMIYLDRPFDIGDWIRSPDREIEGTVESIGWRLTVVRTFDKRPLYVPNSVFNTLALENPSRMTNRRIKETIGIRYQDSAKMGAIVNDVKSMLKNHEEIDSTQTLIVNFNSYAASSLDFFIYTFTKTTNWIRFHEIKQDVMLKIIEIVHSHDADFAFPTTTLDGIDGLLGRAEAVSPE</sequence>
<evidence type="ECO:0000259" key="8">
    <source>
        <dbReference type="Pfam" id="PF00924"/>
    </source>
</evidence>
<proteinExistence type="inferred from homology"/>
<reference evidence="12" key="1">
    <citation type="submission" date="2017-08" db="EMBL/GenBank/DDBJ databases">
        <title>A dynamic microbial community with high functional redundancy inhabits the cold, oxic subseafloor aquifer.</title>
        <authorList>
            <person name="Tully B.J."/>
            <person name="Wheat C.G."/>
            <person name="Glazer B.T."/>
            <person name="Huber J.A."/>
        </authorList>
    </citation>
    <scope>NUCLEOTIDE SEQUENCE [LARGE SCALE GENOMIC DNA]</scope>
</reference>
<dbReference type="GO" id="GO:0008381">
    <property type="term" value="F:mechanosensitive monoatomic ion channel activity"/>
    <property type="evidence" value="ECO:0007669"/>
    <property type="project" value="UniProtKB-ARBA"/>
</dbReference>
<feature type="domain" description="Mechanosensitive ion channel transmembrane helices 2/3" evidence="10">
    <location>
        <begin position="145"/>
        <end position="186"/>
    </location>
</feature>
<keyword evidence="6 7" id="KW-0472">Membrane</keyword>
<protein>
    <submittedName>
        <fullName evidence="11">Mechanosensitive ion channel protein MscS</fullName>
    </submittedName>
</protein>
<dbReference type="SUPFAM" id="SSF82861">
    <property type="entry name" value="Mechanosensitive channel protein MscS (YggB), transmembrane region"/>
    <property type="match status" value="1"/>
</dbReference>
<feature type="transmembrane region" description="Helical" evidence="7">
    <location>
        <begin position="15"/>
        <end position="33"/>
    </location>
</feature>
<evidence type="ECO:0000256" key="4">
    <source>
        <dbReference type="ARBA" id="ARBA00022692"/>
    </source>
</evidence>
<evidence type="ECO:0000256" key="3">
    <source>
        <dbReference type="ARBA" id="ARBA00022475"/>
    </source>
</evidence>
<evidence type="ECO:0000256" key="6">
    <source>
        <dbReference type="ARBA" id="ARBA00023136"/>
    </source>
</evidence>
<dbReference type="InterPro" id="IPR049278">
    <property type="entry name" value="MS_channel_C"/>
</dbReference>
<evidence type="ECO:0000259" key="10">
    <source>
        <dbReference type="Pfam" id="PF21088"/>
    </source>
</evidence>
<accession>A0A2A5AJB5</accession>
<dbReference type="PANTHER" id="PTHR43634:SF2">
    <property type="entry name" value="LOW CONDUCTANCE MECHANOSENSITIVE CHANNEL YNAI"/>
    <property type="match status" value="1"/>
</dbReference>
<dbReference type="InterPro" id="IPR010920">
    <property type="entry name" value="LSM_dom_sf"/>
</dbReference>
<organism evidence="11 12">
    <name type="scientific">SAR86 cluster bacterium</name>
    <dbReference type="NCBI Taxonomy" id="2030880"/>
    <lineage>
        <taxon>Bacteria</taxon>
        <taxon>Pseudomonadati</taxon>
        <taxon>Pseudomonadota</taxon>
        <taxon>Gammaproteobacteria</taxon>
        <taxon>SAR86 cluster</taxon>
    </lineage>
</organism>
<keyword evidence="4 7" id="KW-0812">Transmembrane</keyword>
<dbReference type="PANTHER" id="PTHR43634">
    <property type="entry name" value="OW CONDUCTANCE MECHANOSENSITIVE CHANNEL"/>
    <property type="match status" value="1"/>
</dbReference>
<gene>
    <name evidence="11" type="ORF">COA96_16315</name>
</gene>
<dbReference type="SUPFAM" id="SSF82689">
    <property type="entry name" value="Mechanosensitive channel protein MscS (YggB), C-terminal domain"/>
    <property type="match status" value="1"/>
</dbReference>
<evidence type="ECO:0000256" key="1">
    <source>
        <dbReference type="ARBA" id="ARBA00004651"/>
    </source>
</evidence>
<feature type="domain" description="Mechanosensitive ion channel MscS C-terminal" evidence="9">
    <location>
        <begin position="265"/>
        <end position="348"/>
    </location>
</feature>
<dbReference type="InterPro" id="IPR045042">
    <property type="entry name" value="YnaI-like"/>
</dbReference>
<dbReference type="AlphaFoldDB" id="A0A2A5AJB5"/>
<dbReference type="Pfam" id="PF21088">
    <property type="entry name" value="MS_channel_1st"/>
    <property type="match status" value="1"/>
</dbReference>
<comment type="subcellular location">
    <subcellularLocation>
        <location evidence="1">Cell membrane</location>
        <topology evidence="1">Multi-pass membrane protein</topology>
    </subcellularLocation>
</comment>
<evidence type="ECO:0000313" key="11">
    <source>
        <dbReference type="EMBL" id="PCJ19393.1"/>
    </source>
</evidence>
<feature type="transmembrane region" description="Helical" evidence="7">
    <location>
        <begin position="149"/>
        <end position="173"/>
    </location>
</feature>
<evidence type="ECO:0000256" key="5">
    <source>
        <dbReference type="ARBA" id="ARBA00022989"/>
    </source>
</evidence>
<evidence type="ECO:0000259" key="9">
    <source>
        <dbReference type="Pfam" id="PF21082"/>
    </source>
</evidence>
<evidence type="ECO:0000256" key="2">
    <source>
        <dbReference type="ARBA" id="ARBA00008017"/>
    </source>
</evidence>
<comment type="similarity">
    <text evidence="2">Belongs to the MscS (TC 1.A.23) family.</text>
</comment>
<dbReference type="GO" id="GO:0005886">
    <property type="term" value="C:plasma membrane"/>
    <property type="evidence" value="ECO:0007669"/>
    <property type="project" value="UniProtKB-SubCell"/>
</dbReference>
<dbReference type="EMBL" id="NVVJ01000090">
    <property type="protein sequence ID" value="PCJ19393.1"/>
    <property type="molecule type" value="Genomic_DNA"/>
</dbReference>
<name>A0A2A5AJB5_9GAMM</name>
<evidence type="ECO:0000256" key="7">
    <source>
        <dbReference type="SAM" id="Phobius"/>
    </source>
</evidence>
<keyword evidence="3" id="KW-1003">Cell membrane</keyword>
<evidence type="ECO:0000313" key="12">
    <source>
        <dbReference type="Proteomes" id="UP000218327"/>
    </source>
</evidence>